<sequence>MTPVQKTGFALLLGAACMFFGTAAHAQRISSLSGIELGDLCRKESKRAACGSYLAGVVDGAAWSQSFGALVGARPATAFCLPAGIKGIQVRSLVVGWLAGHETAASQPAGRAVYQALHDNYACPTGMAGMYVEQRAEAQNISSLPGRGLVSMCTHESGMLACDGYLAGTMDSEVWARNYSTVEGVHTPVAFCVPKEIRGAQLRALVVGWYAGHEDALNEPAGRGIYRALHDNYPCASTVRPVASAPVVQSEDNRQ</sequence>
<gene>
    <name evidence="3" type="ORF">NQF86_02615</name>
</gene>
<dbReference type="Pfam" id="PF18602">
    <property type="entry name" value="Rap1a"/>
    <property type="match status" value="2"/>
</dbReference>
<evidence type="ECO:0000256" key="1">
    <source>
        <dbReference type="SAM" id="SignalP"/>
    </source>
</evidence>
<dbReference type="InterPro" id="IPR041238">
    <property type="entry name" value="Rap1a"/>
</dbReference>
<dbReference type="Gene3D" id="1.10.890.40">
    <property type="match status" value="2"/>
</dbReference>
<dbReference type="Proteomes" id="UP001165576">
    <property type="component" value="Unassembled WGS sequence"/>
</dbReference>
<feature type="chain" id="PRO_5045839858" description="Rap1a immunity protein domain-containing protein" evidence="1">
    <location>
        <begin position="27"/>
        <end position="255"/>
    </location>
</feature>
<dbReference type="PROSITE" id="PS51257">
    <property type="entry name" value="PROKAR_LIPOPROTEIN"/>
    <property type="match status" value="1"/>
</dbReference>
<keyword evidence="4" id="KW-1185">Reference proteome</keyword>
<keyword evidence="1" id="KW-0732">Signal</keyword>
<protein>
    <recommendedName>
        <fullName evidence="2">Rap1a immunity protein domain-containing protein</fullName>
    </recommendedName>
</protein>
<evidence type="ECO:0000313" key="4">
    <source>
        <dbReference type="Proteomes" id="UP001165576"/>
    </source>
</evidence>
<accession>A0ABT3WID0</accession>
<feature type="domain" description="Rap1a immunity protein" evidence="2">
    <location>
        <begin position="149"/>
        <end position="235"/>
    </location>
</feature>
<feature type="domain" description="Rap1a immunity protein" evidence="2">
    <location>
        <begin position="34"/>
        <end position="123"/>
    </location>
</feature>
<organism evidence="3 4">
    <name type="scientific">Bombella pluederhausensis</name>
    <dbReference type="NCBI Taxonomy" id="2967336"/>
    <lineage>
        <taxon>Bacteria</taxon>
        <taxon>Pseudomonadati</taxon>
        <taxon>Pseudomonadota</taxon>
        <taxon>Alphaproteobacteria</taxon>
        <taxon>Acetobacterales</taxon>
        <taxon>Acetobacteraceae</taxon>
        <taxon>Bombella</taxon>
    </lineage>
</organism>
<name>A0ABT3WID0_9PROT</name>
<proteinExistence type="predicted"/>
<dbReference type="EMBL" id="JANIDY010000001">
    <property type="protein sequence ID" value="MCX5617567.1"/>
    <property type="molecule type" value="Genomic_DNA"/>
</dbReference>
<evidence type="ECO:0000313" key="3">
    <source>
        <dbReference type="EMBL" id="MCX5617567.1"/>
    </source>
</evidence>
<dbReference type="RefSeq" id="WP_266116043.1">
    <property type="nucleotide sequence ID" value="NZ_JANIDY010000001.1"/>
</dbReference>
<reference evidence="3" key="1">
    <citation type="submission" date="2022-07" db="EMBL/GenBank/DDBJ databases">
        <title>Bombella genomes.</title>
        <authorList>
            <person name="Harer L."/>
            <person name="Styblova S."/>
            <person name="Ehrmann M."/>
        </authorList>
    </citation>
    <scope>NUCLEOTIDE SEQUENCE</scope>
    <source>
        <strain evidence="3">TMW 2.2543</strain>
    </source>
</reference>
<feature type="signal peptide" evidence="1">
    <location>
        <begin position="1"/>
        <end position="26"/>
    </location>
</feature>
<evidence type="ECO:0000259" key="2">
    <source>
        <dbReference type="Pfam" id="PF18602"/>
    </source>
</evidence>
<comment type="caution">
    <text evidence="3">The sequence shown here is derived from an EMBL/GenBank/DDBJ whole genome shotgun (WGS) entry which is preliminary data.</text>
</comment>